<dbReference type="InterPro" id="IPR032808">
    <property type="entry name" value="DoxX"/>
</dbReference>
<dbReference type="PANTHER" id="PTHR33452:SF1">
    <property type="entry name" value="INNER MEMBRANE PROTEIN YPHA-RELATED"/>
    <property type="match status" value="1"/>
</dbReference>
<dbReference type="GeneID" id="66739834"/>
<organism evidence="7 8">
    <name type="scientific">Piscirickettsia salmonis</name>
    <dbReference type="NCBI Taxonomy" id="1238"/>
    <lineage>
        <taxon>Bacteria</taxon>
        <taxon>Pseudomonadati</taxon>
        <taxon>Pseudomonadota</taxon>
        <taxon>Gammaproteobacteria</taxon>
        <taxon>Thiotrichales</taxon>
        <taxon>Piscirickettsiaceae</taxon>
        <taxon>Piscirickettsia</taxon>
    </lineage>
</organism>
<comment type="subcellular location">
    <subcellularLocation>
        <location evidence="1">Cell membrane</location>
        <topology evidence="1">Multi-pass membrane protein</topology>
    </subcellularLocation>
</comment>
<name>A0A9Q5YKY5_PISSA</name>
<dbReference type="Pfam" id="PF07681">
    <property type="entry name" value="DoxX"/>
    <property type="match status" value="1"/>
</dbReference>
<dbReference type="PANTHER" id="PTHR33452">
    <property type="entry name" value="OXIDOREDUCTASE CATD-RELATED"/>
    <property type="match status" value="1"/>
</dbReference>
<evidence type="ECO:0000313" key="8">
    <source>
        <dbReference type="Proteomes" id="UP000422232"/>
    </source>
</evidence>
<gene>
    <name evidence="7" type="ORF">Psal009_03043</name>
</gene>
<dbReference type="AlphaFoldDB" id="A0A9Q5YKY5"/>
<sequence length="155" mass="17690">MFAKVYTLFRPLLKTFDFLMPVGDLTVRLWVAHIFFKAALTKIQSWDSTILLFTHEYQVPFLSPVFAAYLGTGAELILPILLVLGLGGRVVIFVFFCYNAIAVISYPYLHTPEGLPGLLQHVNWGLLLMMLMFHGSGKISLDHWLAKHFERKLFS</sequence>
<dbReference type="InterPro" id="IPR051907">
    <property type="entry name" value="DoxX-like_oxidoreductase"/>
</dbReference>
<keyword evidence="8" id="KW-1185">Reference proteome</keyword>
<proteinExistence type="inferred from homology"/>
<evidence type="ECO:0000256" key="5">
    <source>
        <dbReference type="ARBA" id="ARBA00022989"/>
    </source>
</evidence>
<reference evidence="7 8" key="1">
    <citation type="submission" date="2019-04" db="EMBL/GenBank/DDBJ databases">
        <title>Complete genome sequencing of Piscirickettsia salmonis strain Psal-009.</title>
        <authorList>
            <person name="Schober I."/>
            <person name="Bunk B."/>
            <person name="Sproer C."/>
            <person name="Carril G.P."/>
            <person name="Riedel T."/>
            <person name="Flores-Herrera P.A."/>
            <person name="Nourdin-Galindo G."/>
            <person name="Marshall S.H."/>
            <person name="Overmann J."/>
        </authorList>
    </citation>
    <scope>NUCLEOTIDE SEQUENCE [LARGE SCALE GENOMIC DNA]</scope>
    <source>
        <strain evidence="7 8">Psal-009</strain>
    </source>
</reference>
<comment type="similarity">
    <text evidence="2">Belongs to the DoxX family.</text>
</comment>
<evidence type="ECO:0000256" key="1">
    <source>
        <dbReference type="ARBA" id="ARBA00004651"/>
    </source>
</evidence>
<keyword evidence="4" id="KW-0812">Transmembrane</keyword>
<evidence type="ECO:0000256" key="6">
    <source>
        <dbReference type="ARBA" id="ARBA00023136"/>
    </source>
</evidence>
<keyword evidence="3" id="KW-1003">Cell membrane</keyword>
<evidence type="ECO:0000313" key="7">
    <source>
        <dbReference type="EMBL" id="QGO07106.1"/>
    </source>
</evidence>
<protein>
    <submittedName>
        <fullName evidence="7">DoxX</fullName>
    </submittedName>
</protein>
<evidence type="ECO:0000256" key="2">
    <source>
        <dbReference type="ARBA" id="ARBA00006679"/>
    </source>
</evidence>
<accession>A0A9Q5YKY5</accession>
<evidence type="ECO:0000256" key="4">
    <source>
        <dbReference type="ARBA" id="ARBA00022692"/>
    </source>
</evidence>
<dbReference type="EMBL" id="CP038908">
    <property type="protein sequence ID" value="QGO07106.1"/>
    <property type="molecule type" value="Genomic_DNA"/>
</dbReference>
<evidence type="ECO:0000256" key="3">
    <source>
        <dbReference type="ARBA" id="ARBA00022475"/>
    </source>
</evidence>
<dbReference type="Proteomes" id="UP000422232">
    <property type="component" value="Chromosome"/>
</dbReference>
<keyword evidence="5" id="KW-1133">Transmembrane helix</keyword>
<dbReference type="RefSeq" id="WP_016210178.1">
    <property type="nucleotide sequence ID" value="NZ_CP012413.1"/>
</dbReference>
<keyword evidence="6" id="KW-0472">Membrane</keyword>
<dbReference type="GO" id="GO:0005886">
    <property type="term" value="C:plasma membrane"/>
    <property type="evidence" value="ECO:0007669"/>
    <property type="project" value="UniProtKB-SubCell"/>
</dbReference>